<evidence type="ECO:0000256" key="2">
    <source>
        <dbReference type="ARBA" id="ARBA00022692"/>
    </source>
</evidence>
<dbReference type="PROSITE" id="PS50262">
    <property type="entry name" value="G_PROTEIN_RECEP_F1_2"/>
    <property type="match status" value="1"/>
</dbReference>
<accession>A0A2A6CXA7</accession>
<dbReference type="Proteomes" id="UP000005239">
    <property type="component" value="Unassembled WGS sequence"/>
</dbReference>
<name>A0A2A6CXA7_PRIPA</name>
<dbReference type="Gene3D" id="1.20.1070.10">
    <property type="entry name" value="Rhodopsin 7-helix transmembrane proteins"/>
    <property type="match status" value="1"/>
</dbReference>
<evidence type="ECO:0000256" key="4">
    <source>
        <dbReference type="ARBA" id="ARBA00023136"/>
    </source>
</evidence>
<evidence type="ECO:0000313" key="5">
    <source>
        <dbReference type="EnsemblMetazoa" id="PPA36465.1"/>
    </source>
</evidence>
<accession>A0A8R1YRY9</accession>
<dbReference type="OrthoDB" id="5825164at2759"/>
<dbReference type="PANTHER" id="PTHR23017:SF44">
    <property type="entry name" value="G-PROTEIN COUPLED RECEPTORS FAMILY 1 PROFILE DOMAIN-CONTAINING PROTEIN"/>
    <property type="match status" value="1"/>
</dbReference>
<keyword evidence="6" id="KW-1185">Reference proteome</keyword>
<evidence type="ECO:0000256" key="3">
    <source>
        <dbReference type="ARBA" id="ARBA00022989"/>
    </source>
</evidence>
<dbReference type="Pfam" id="PF10328">
    <property type="entry name" value="7TM_GPCR_Srx"/>
    <property type="match status" value="1"/>
</dbReference>
<dbReference type="GO" id="GO:0016020">
    <property type="term" value="C:membrane"/>
    <property type="evidence" value="ECO:0007669"/>
    <property type="project" value="UniProtKB-SubCell"/>
</dbReference>
<dbReference type="PANTHER" id="PTHR23017">
    <property type="entry name" value="SERPENTINE RECEPTOR, CLASS X"/>
    <property type="match status" value="1"/>
</dbReference>
<keyword evidence="4" id="KW-0472">Membrane</keyword>
<comment type="subcellular location">
    <subcellularLocation>
        <location evidence="1">Membrane</location>
    </subcellularLocation>
</comment>
<dbReference type="SUPFAM" id="SSF81321">
    <property type="entry name" value="Family A G protein-coupled receptor-like"/>
    <property type="match status" value="1"/>
</dbReference>
<evidence type="ECO:0000256" key="1">
    <source>
        <dbReference type="ARBA" id="ARBA00004370"/>
    </source>
</evidence>
<evidence type="ECO:0000313" key="6">
    <source>
        <dbReference type="Proteomes" id="UP000005239"/>
    </source>
</evidence>
<sequence>MADFDFTTDYRYAAIILFPIALFGLISNLTVVAFLRVVPSLNNPFGSLTLSQAIGDCGHQFFFAFYYAPCLFVRDAGFYSWSPHIGFVIMIFYEINLLSHVFISANRFFAVFTPFMYNKIFSTRNTRILICIYWIFSVASIVYKFQTGNCSFYLPQGLWIFTYGESEFCQNVRLFDFIKFIIYVVIIGVLDVITIMKINYLRVRQVHGSQSTVSSVRSSQTIVPPVRRNRQMNLIYQAVFQGAGIFLELITYYILQGIARNKWELFLMTSVVWCTAHAMDGFIVIVCNREFRRYAKKIFLCRWST</sequence>
<reference evidence="6" key="1">
    <citation type="journal article" date="2008" name="Nat. Genet.">
        <title>The Pristionchus pacificus genome provides a unique perspective on nematode lifestyle and parasitism.</title>
        <authorList>
            <person name="Dieterich C."/>
            <person name="Clifton S.W."/>
            <person name="Schuster L.N."/>
            <person name="Chinwalla A."/>
            <person name="Delehaunty K."/>
            <person name="Dinkelacker I."/>
            <person name="Fulton L."/>
            <person name="Fulton R."/>
            <person name="Godfrey J."/>
            <person name="Minx P."/>
            <person name="Mitreva M."/>
            <person name="Roeseler W."/>
            <person name="Tian H."/>
            <person name="Witte H."/>
            <person name="Yang S.P."/>
            <person name="Wilson R.K."/>
            <person name="Sommer R.J."/>
        </authorList>
    </citation>
    <scope>NUCLEOTIDE SEQUENCE [LARGE SCALE GENOMIC DNA]</scope>
    <source>
        <strain evidence="6">PS312</strain>
    </source>
</reference>
<dbReference type="InterPro" id="IPR019430">
    <property type="entry name" value="7TM_GPCR_serpentine_rcpt_Srx"/>
</dbReference>
<gene>
    <name evidence="5" type="primary">WBGene00274834</name>
</gene>
<organism evidence="5 6">
    <name type="scientific">Pristionchus pacificus</name>
    <name type="common">Parasitic nematode worm</name>
    <dbReference type="NCBI Taxonomy" id="54126"/>
    <lineage>
        <taxon>Eukaryota</taxon>
        <taxon>Metazoa</taxon>
        <taxon>Ecdysozoa</taxon>
        <taxon>Nematoda</taxon>
        <taxon>Chromadorea</taxon>
        <taxon>Rhabditida</taxon>
        <taxon>Rhabditina</taxon>
        <taxon>Diplogasteromorpha</taxon>
        <taxon>Diplogasteroidea</taxon>
        <taxon>Neodiplogasteridae</taxon>
        <taxon>Pristionchus</taxon>
    </lineage>
</organism>
<reference evidence="5" key="2">
    <citation type="submission" date="2022-06" db="UniProtKB">
        <authorList>
            <consortium name="EnsemblMetazoa"/>
        </authorList>
    </citation>
    <scope>IDENTIFICATION</scope>
    <source>
        <strain evidence="5">PS312</strain>
    </source>
</reference>
<protein>
    <submittedName>
        <fullName evidence="5">G protein-coupled receptor</fullName>
    </submittedName>
</protein>
<dbReference type="AlphaFoldDB" id="A0A2A6CXA7"/>
<proteinExistence type="predicted"/>
<keyword evidence="2" id="KW-0812">Transmembrane</keyword>
<dbReference type="CDD" id="cd00637">
    <property type="entry name" value="7tm_classA_rhodopsin-like"/>
    <property type="match status" value="1"/>
</dbReference>
<keyword evidence="3" id="KW-1133">Transmembrane helix</keyword>
<dbReference type="EnsemblMetazoa" id="PPA36465.1">
    <property type="protein sequence ID" value="PPA36465.1"/>
    <property type="gene ID" value="WBGene00274834"/>
</dbReference>
<dbReference type="InterPro" id="IPR017452">
    <property type="entry name" value="GPCR_Rhodpsn_7TM"/>
</dbReference>